<dbReference type="OrthoDB" id="3598281at2759"/>
<dbReference type="PANTHER" id="PTHR36681:SF3">
    <property type="entry name" value="NUCLEAR GTPASE, GERMINAL CENTER-ASSOCIATED, TANDEM DUPLICATE 3"/>
    <property type="match status" value="1"/>
</dbReference>
<dbReference type="PhylomeDB" id="B6QG25"/>
<sequence>MSMQSRDINRIFEPVIVQAMVPAYAICVEERGSGSFMRMKAAMSSHVSSCRTSMFEKSVDEVQAALDRMRQTIEEALLAKTDTTLMSLKRDYRSAVVGSQSTAGGTLPREKRAALQEILQHINDCETSYKELTQPETKMEVSSEVVGDDQDQEHSLVSNENPVAIKEEEKTMEMESSPAAATSAKQGQSDAVFFGR</sequence>
<dbReference type="EMBL" id="DS995901">
    <property type="protein sequence ID" value="EEA24410.1"/>
    <property type="molecule type" value="Genomic_DNA"/>
</dbReference>
<evidence type="ECO:0000256" key="1">
    <source>
        <dbReference type="SAM" id="MobiDB-lite"/>
    </source>
</evidence>
<evidence type="ECO:0000313" key="4">
    <source>
        <dbReference type="Proteomes" id="UP000001294"/>
    </source>
</evidence>
<dbReference type="HOGENOM" id="CLU_1390666_0_0_1"/>
<dbReference type="PANTHER" id="PTHR36681">
    <property type="entry name" value="NUCLEAR GTPASE, GERMINAL CENTER-ASSOCIATED, TANDEM DUPLICATE 3"/>
    <property type="match status" value="1"/>
</dbReference>
<reference evidence="4" key="1">
    <citation type="journal article" date="2015" name="Genome Announc.">
        <title>Genome sequence of the AIDS-associated pathogen Penicillium marneffei (ATCC18224) and its near taxonomic relative Talaromyces stipitatus (ATCC10500).</title>
        <authorList>
            <person name="Nierman W.C."/>
            <person name="Fedorova-Abrams N.D."/>
            <person name="Andrianopoulos A."/>
        </authorList>
    </citation>
    <scope>NUCLEOTIDE SEQUENCE [LARGE SCALE GENOMIC DNA]</scope>
    <source>
        <strain evidence="4">ATCC 18224 / CBS 334.59 / QM 7333</strain>
    </source>
</reference>
<keyword evidence="4" id="KW-1185">Reference proteome</keyword>
<protein>
    <recommendedName>
        <fullName evidence="2">DUF7605 domain-containing protein</fullName>
    </recommendedName>
</protein>
<evidence type="ECO:0000259" key="2">
    <source>
        <dbReference type="Pfam" id="PF24564"/>
    </source>
</evidence>
<organism evidence="3 4">
    <name type="scientific">Talaromyces marneffei (strain ATCC 18224 / CBS 334.59 / QM 7333)</name>
    <name type="common">Penicillium marneffei</name>
    <dbReference type="NCBI Taxonomy" id="441960"/>
    <lineage>
        <taxon>Eukaryota</taxon>
        <taxon>Fungi</taxon>
        <taxon>Dikarya</taxon>
        <taxon>Ascomycota</taxon>
        <taxon>Pezizomycotina</taxon>
        <taxon>Eurotiomycetes</taxon>
        <taxon>Eurotiomycetidae</taxon>
        <taxon>Eurotiales</taxon>
        <taxon>Trichocomaceae</taxon>
        <taxon>Talaromyces</taxon>
        <taxon>Talaromyces sect. Talaromyces</taxon>
    </lineage>
</organism>
<dbReference type="Pfam" id="PF24564">
    <property type="entry name" value="DUF7605"/>
    <property type="match status" value="1"/>
</dbReference>
<feature type="compositionally biased region" description="Polar residues" evidence="1">
    <location>
        <begin position="179"/>
        <end position="189"/>
    </location>
</feature>
<dbReference type="VEuPathDB" id="FungiDB:PMAA_084160"/>
<dbReference type="AlphaFoldDB" id="B6QG25"/>
<proteinExistence type="predicted"/>
<evidence type="ECO:0000313" key="3">
    <source>
        <dbReference type="EMBL" id="EEA24410.1"/>
    </source>
</evidence>
<dbReference type="Proteomes" id="UP000001294">
    <property type="component" value="Unassembled WGS sequence"/>
</dbReference>
<gene>
    <name evidence="3" type="ORF">PMAA_084160</name>
</gene>
<dbReference type="InterPro" id="IPR056024">
    <property type="entry name" value="DUF7605"/>
</dbReference>
<feature type="domain" description="DUF7605" evidence="2">
    <location>
        <begin position="8"/>
        <end position="51"/>
    </location>
</feature>
<feature type="region of interest" description="Disordered" evidence="1">
    <location>
        <begin position="173"/>
        <end position="196"/>
    </location>
</feature>
<name>B6QG25_TALMQ</name>
<accession>B6QG25</accession>